<evidence type="ECO:0000313" key="7">
    <source>
        <dbReference type="Proteomes" id="UP000438448"/>
    </source>
</evidence>
<comment type="caution">
    <text evidence="6">The sequence shown here is derived from an EMBL/GenBank/DDBJ whole genome shotgun (WGS) entry which is preliminary data.</text>
</comment>
<sequence length="412" mass="45377">MTLMRAKYLYQLIDRRAGSDQPPLLAVSIHHGVVPRESLTNDLPRAEDLSSYKLCNIGDIVLNRMRAFQGAIGISPMHGIVSPDYIVLRPDADVDARYLHHLFRSSWFVGEMVSRLRGIGNTESGAVRTPRINADDLGDIAVELPPLEEQRRIADFLDVETSRIDRLCRLQISAFSVLSERESALRDLAIDELLNSAPPVELRRYVRSVDQGSSPQCDAIPAEIGEWGILKVSCLRPGVFDPTQNKRIPDDLVVDATSEVKKGDLLITRANTPLLVGSTAVVGDVRPGLLLSDKIFRVRLDSGLDPKFVAEVAAGSRIRALCGASSNGASQSMANIRFEEVKAWPIPQVGLTKQQDFVRRMIRGREEISRLKSAIDRQLALLAERRQALITAAVTGQFDVTTASGRNLTQGV</sequence>
<evidence type="ECO:0000256" key="3">
    <source>
        <dbReference type="ARBA" id="ARBA00023125"/>
    </source>
</evidence>
<dbReference type="InterPro" id="IPR051212">
    <property type="entry name" value="Type-I_RE_S_subunit"/>
</dbReference>
<evidence type="ECO:0000256" key="2">
    <source>
        <dbReference type="ARBA" id="ARBA00022747"/>
    </source>
</evidence>
<dbReference type="SUPFAM" id="SSF116734">
    <property type="entry name" value="DNA methylase specificity domain"/>
    <property type="match status" value="2"/>
</dbReference>
<dbReference type="AlphaFoldDB" id="A0A7K0D3C0"/>
<evidence type="ECO:0000256" key="1">
    <source>
        <dbReference type="ARBA" id="ARBA00010923"/>
    </source>
</evidence>
<dbReference type="OrthoDB" id="3197085at2"/>
<dbReference type="PANTHER" id="PTHR43140:SF1">
    <property type="entry name" value="TYPE I RESTRICTION ENZYME ECOKI SPECIFICITY SUBUNIT"/>
    <property type="match status" value="1"/>
</dbReference>
<evidence type="ECO:0000313" key="6">
    <source>
        <dbReference type="EMBL" id="MQY20233.1"/>
    </source>
</evidence>
<comment type="similarity">
    <text evidence="1">Belongs to the type-I restriction system S methylase family.</text>
</comment>
<evidence type="ECO:0000256" key="4">
    <source>
        <dbReference type="ARBA" id="ARBA00038652"/>
    </source>
</evidence>
<dbReference type="GO" id="GO:0003677">
    <property type="term" value="F:DNA binding"/>
    <property type="evidence" value="ECO:0007669"/>
    <property type="project" value="UniProtKB-KW"/>
</dbReference>
<protein>
    <recommendedName>
        <fullName evidence="5">Type I restriction modification DNA specificity domain-containing protein</fullName>
    </recommendedName>
</protein>
<dbReference type="Gene3D" id="3.90.220.20">
    <property type="entry name" value="DNA methylase specificity domains"/>
    <property type="match status" value="2"/>
</dbReference>
<evidence type="ECO:0000259" key="5">
    <source>
        <dbReference type="Pfam" id="PF01420"/>
    </source>
</evidence>
<organism evidence="6 7">
    <name type="scientific">Nocardia macrotermitis</name>
    <dbReference type="NCBI Taxonomy" id="2585198"/>
    <lineage>
        <taxon>Bacteria</taxon>
        <taxon>Bacillati</taxon>
        <taxon>Actinomycetota</taxon>
        <taxon>Actinomycetes</taxon>
        <taxon>Mycobacteriales</taxon>
        <taxon>Nocardiaceae</taxon>
        <taxon>Nocardia</taxon>
    </lineage>
</organism>
<name>A0A7K0D3C0_9NOCA</name>
<dbReference type="GO" id="GO:0009307">
    <property type="term" value="P:DNA restriction-modification system"/>
    <property type="evidence" value="ECO:0007669"/>
    <property type="project" value="UniProtKB-KW"/>
</dbReference>
<dbReference type="EMBL" id="WEGK01000006">
    <property type="protein sequence ID" value="MQY20233.1"/>
    <property type="molecule type" value="Genomic_DNA"/>
</dbReference>
<dbReference type="Proteomes" id="UP000438448">
    <property type="component" value="Unassembled WGS sequence"/>
</dbReference>
<dbReference type="PANTHER" id="PTHR43140">
    <property type="entry name" value="TYPE-1 RESTRICTION ENZYME ECOKI SPECIFICITY PROTEIN"/>
    <property type="match status" value="1"/>
</dbReference>
<feature type="domain" description="Type I restriction modification DNA specificity" evidence="5">
    <location>
        <begin position="64"/>
        <end position="159"/>
    </location>
</feature>
<dbReference type="Pfam" id="PF01420">
    <property type="entry name" value="Methylase_S"/>
    <property type="match status" value="1"/>
</dbReference>
<reference evidence="6 7" key="1">
    <citation type="submission" date="2019-10" db="EMBL/GenBank/DDBJ databases">
        <title>Nocardia macrotermitis sp. nov. and Nocardia aurantia sp. nov., isolated from the gut of fungus growing-termite Macrotermes natalensis.</title>
        <authorList>
            <person name="Benndorf R."/>
            <person name="Schwitalla J."/>
            <person name="Martin K."/>
            <person name="De Beer W."/>
            <person name="Kaster A.-K."/>
            <person name="Vollmers J."/>
            <person name="Poulsen M."/>
            <person name="Beemelmanns C."/>
        </authorList>
    </citation>
    <scope>NUCLEOTIDE SEQUENCE [LARGE SCALE GENOMIC DNA]</scope>
    <source>
        <strain evidence="6 7">RB20</strain>
    </source>
</reference>
<keyword evidence="7" id="KW-1185">Reference proteome</keyword>
<accession>A0A7K0D3C0</accession>
<proteinExistence type="inferred from homology"/>
<gene>
    <name evidence="6" type="ORF">NRB20_33330</name>
</gene>
<keyword evidence="2" id="KW-0680">Restriction system</keyword>
<keyword evidence="3" id="KW-0238">DNA-binding</keyword>
<comment type="subunit">
    <text evidence="4">The methyltransferase is composed of M and S polypeptides.</text>
</comment>
<dbReference type="InterPro" id="IPR044946">
    <property type="entry name" value="Restrct_endonuc_typeI_TRD_sf"/>
</dbReference>
<dbReference type="InterPro" id="IPR000055">
    <property type="entry name" value="Restrct_endonuc_typeI_TRD"/>
</dbReference>